<dbReference type="EMBL" id="JANBPU010000042">
    <property type="protein sequence ID" value="KAJ1918569.1"/>
    <property type="molecule type" value="Genomic_DNA"/>
</dbReference>
<dbReference type="GO" id="GO:0043420">
    <property type="term" value="P:anthranilate metabolic process"/>
    <property type="evidence" value="ECO:0007669"/>
    <property type="project" value="TreeGrafter"/>
</dbReference>
<dbReference type="GO" id="GO:0005737">
    <property type="term" value="C:cytoplasm"/>
    <property type="evidence" value="ECO:0007669"/>
    <property type="project" value="InterPro"/>
</dbReference>
<dbReference type="GO" id="GO:0009435">
    <property type="term" value="P:NAD+ biosynthetic process"/>
    <property type="evidence" value="ECO:0007669"/>
    <property type="project" value="InterPro"/>
</dbReference>
<keyword evidence="1" id="KW-0662">Pyridine nucleotide biosynthesis</keyword>
<dbReference type="Pfam" id="PF22580">
    <property type="entry name" value="KYNU_C"/>
    <property type="match status" value="1"/>
</dbReference>
<dbReference type="PANTHER" id="PTHR14084:SF0">
    <property type="entry name" value="KYNURENINASE"/>
    <property type="match status" value="1"/>
</dbReference>
<organism evidence="5 6">
    <name type="scientific">Mycoemilia scoparia</name>
    <dbReference type="NCBI Taxonomy" id="417184"/>
    <lineage>
        <taxon>Eukaryota</taxon>
        <taxon>Fungi</taxon>
        <taxon>Fungi incertae sedis</taxon>
        <taxon>Zoopagomycota</taxon>
        <taxon>Kickxellomycotina</taxon>
        <taxon>Kickxellomycetes</taxon>
        <taxon>Kickxellales</taxon>
        <taxon>Kickxellaceae</taxon>
        <taxon>Mycoemilia</taxon>
    </lineage>
</organism>
<dbReference type="OrthoDB" id="5978656at2759"/>
<dbReference type="Proteomes" id="UP001150538">
    <property type="component" value="Unassembled WGS sequence"/>
</dbReference>
<dbReference type="AlphaFoldDB" id="A0A9W7ZY28"/>
<reference evidence="5" key="1">
    <citation type="submission" date="2022-07" db="EMBL/GenBank/DDBJ databases">
        <title>Phylogenomic reconstructions and comparative analyses of Kickxellomycotina fungi.</title>
        <authorList>
            <person name="Reynolds N.K."/>
            <person name="Stajich J.E."/>
            <person name="Barry K."/>
            <person name="Grigoriev I.V."/>
            <person name="Crous P."/>
            <person name="Smith M.E."/>
        </authorList>
    </citation>
    <scope>NUCLEOTIDE SEQUENCE</scope>
    <source>
        <strain evidence="5">NBRC 100468</strain>
    </source>
</reference>
<evidence type="ECO:0000313" key="6">
    <source>
        <dbReference type="Proteomes" id="UP001150538"/>
    </source>
</evidence>
<keyword evidence="3" id="KW-0663">Pyridoxal phosphate</keyword>
<dbReference type="GO" id="GO:0030170">
    <property type="term" value="F:pyridoxal phosphate binding"/>
    <property type="evidence" value="ECO:0007669"/>
    <property type="project" value="InterPro"/>
</dbReference>
<dbReference type="InterPro" id="IPR015424">
    <property type="entry name" value="PyrdxlP-dep_Trfase"/>
</dbReference>
<dbReference type="InterPro" id="IPR015421">
    <property type="entry name" value="PyrdxlP-dep_Trfase_major"/>
</dbReference>
<dbReference type="InterPro" id="IPR015422">
    <property type="entry name" value="PyrdxlP-dep_Trfase_small"/>
</dbReference>
<protein>
    <recommendedName>
        <fullName evidence="4">Abnormal fluorescence under UV illumination</fullName>
    </recommendedName>
</protein>
<proteinExistence type="predicted"/>
<accession>A0A9W7ZY28</accession>
<name>A0A9W7ZY28_9FUNG</name>
<dbReference type="InterPro" id="IPR010111">
    <property type="entry name" value="Kynureninase"/>
</dbReference>
<dbReference type="Gene3D" id="3.40.640.10">
    <property type="entry name" value="Type I PLP-dependent aspartate aminotransferase-like (Major domain)"/>
    <property type="match status" value="1"/>
</dbReference>
<keyword evidence="2" id="KW-0378">Hydrolase</keyword>
<evidence type="ECO:0000256" key="2">
    <source>
        <dbReference type="ARBA" id="ARBA00022801"/>
    </source>
</evidence>
<dbReference type="GO" id="GO:0030429">
    <property type="term" value="F:kynureninase activity"/>
    <property type="evidence" value="ECO:0007669"/>
    <property type="project" value="InterPro"/>
</dbReference>
<dbReference type="Gene3D" id="3.90.1150.10">
    <property type="entry name" value="Aspartate Aminotransferase, domain 1"/>
    <property type="match status" value="1"/>
</dbReference>
<evidence type="ECO:0000256" key="1">
    <source>
        <dbReference type="ARBA" id="ARBA00022642"/>
    </source>
</evidence>
<dbReference type="NCBIfam" id="TIGR01814">
    <property type="entry name" value="kynureninase"/>
    <property type="match status" value="1"/>
</dbReference>
<gene>
    <name evidence="5" type="ORF">H4219_002506</name>
</gene>
<evidence type="ECO:0000313" key="5">
    <source>
        <dbReference type="EMBL" id="KAJ1918569.1"/>
    </source>
</evidence>
<dbReference type="GO" id="GO:0019441">
    <property type="term" value="P:L-tryptophan catabolic process to kynurenine"/>
    <property type="evidence" value="ECO:0007669"/>
    <property type="project" value="TreeGrafter"/>
</dbReference>
<dbReference type="FunFam" id="3.40.640.10:FF:000031">
    <property type="entry name" value="Kynureninase"/>
    <property type="match status" value="1"/>
</dbReference>
<evidence type="ECO:0000256" key="4">
    <source>
        <dbReference type="ARBA" id="ARBA00083597"/>
    </source>
</evidence>
<evidence type="ECO:0000256" key="3">
    <source>
        <dbReference type="ARBA" id="ARBA00022898"/>
    </source>
</evidence>
<keyword evidence="6" id="KW-1185">Reference proteome</keyword>
<dbReference type="SUPFAM" id="SSF53383">
    <property type="entry name" value="PLP-dependent transferases"/>
    <property type="match status" value="1"/>
</dbReference>
<dbReference type="PANTHER" id="PTHR14084">
    <property type="entry name" value="KYNURENINASE"/>
    <property type="match status" value="1"/>
</dbReference>
<sequence>MAFYRPTEKRNKILIEKKAFPSDHYAMESQIRLKGLDPDECLLTVGPREGEHTVRTSDILDIIEKNGDSIAVVALSGVQYYTGQLFDIETITSAAHKKGCMVGWDLAHATGNVPLKLHDWDVDFACWCTYKYLNSGPGGIAGIFVHQKHATDLDRPRMTGWWSHKVGTRFEMTNKMDLNEGAAGFEISNPCILASASLLGSLEIFERAGMYALREKSLAMTAYLEFLIKHNFSESEVEIITPENPDKRGCQLSLLIKQDFDSVFEHLMSNGVICDERKPDCIRVAPVPLYNTYQDVWRFIEVLKVAFSKQ</sequence>
<comment type="caution">
    <text evidence="5">The sequence shown here is derived from an EMBL/GenBank/DDBJ whole genome shotgun (WGS) entry which is preliminary data.</text>
</comment>